<evidence type="ECO:0000256" key="7">
    <source>
        <dbReference type="SAM" id="MobiDB-lite"/>
    </source>
</evidence>
<feature type="transmembrane region" description="Helical" evidence="6">
    <location>
        <begin position="41"/>
        <end position="62"/>
    </location>
</feature>
<protein>
    <recommendedName>
        <fullName evidence="6">WAT1-related protein</fullName>
    </recommendedName>
</protein>
<evidence type="ECO:0000256" key="3">
    <source>
        <dbReference type="ARBA" id="ARBA00022692"/>
    </source>
</evidence>
<sequence length="350" mass="38246">MGLKECCFRVLPFAAMVMLESLSVGLTTLSKAAMSKGMNNYIFVLYSNAIATLFIFPTYFFFLRKKSPPVTFTLLCRFFILSLLGLTGMQNCVMTGINYSSPTLGSAMSQLIPAFTFILAVVFRMEKVDLKSSRSQIKILGTVLTIAGAMIVIFFKGPKIGGISSRQDPTPTNLVTENDSWVIGGLFLATGSLCLSMYAILQAAILKEYKSEMTVISFFCLFGTIQCGILCLITVRDPNAWKLNLDIELISVIYSAFFGTFVTYAVLSWCINKKGPVFVAMFKPVGIAVAALFGVIFLGDTLQLGSILGAIVIVGGFYGVIWAQSKDEEQNELKQSSSQKTPLLESRQSA</sequence>
<dbReference type="GO" id="GO:0022857">
    <property type="term" value="F:transmembrane transporter activity"/>
    <property type="evidence" value="ECO:0007669"/>
    <property type="project" value="InterPro"/>
</dbReference>
<feature type="compositionally biased region" description="Polar residues" evidence="7">
    <location>
        <begin position="333"/>
        <end position="350"/>
    </location>
</feature>
<feature type="transmembrane region" description="Helical" evidence="6">
    <location>
        <begin position="181"/>
        <end position="201"/>
    </location>
</feature>
<dbReference type="Proteomes" id="UP001159364">
    <property type="component" value="Linkage Group LG10"/>
</dbReference>
<keyword evidence="10" id="KW-1185">Reference proteome</keyword>
<feature type="transmembrane region" description="Helical" evidence="6">
    <location>
        <begin position="137"/>
        <end position="155"/>
    </location>
</feature>
<dbReference type="PANTHER" id="PTHR31218">
    <property type="entry name" value="WAT1-RELATED PROTEIN"/>
    <property type="match status" value="1"/>
</dbReference>
<keyword evidence="4 6" id="KW-1133">Transmembrane helix</keyword>
<feature type="transmembrane region" description="Helical" evidence="6">
    <location>
        <begin position="277"/>
        <end position="298"/>
    </location>
</feature>
<keyword evidence="5 6" id="KW-0472">Membrane</keyword>
<feature type="domain" description="EamA" evidence="8">
    <location>
        <begin position="183"/>
        <end position="321"/>
    </location>
</feature>
<dbReference type="InterPro" id="IPR030184">
    <property type="entry name" value="WAT1-related"/>
</dbReference>
<feature type="transmembrane region" description="Helical" evidence="6">
    <location>
        <begin position="304"/>
        <end position="323"/>
    </location>
</feature>
<feature type="transmembrane region" description="Helical" evidence="6">
    <location>
        <begin position="103"/>
        <end position="125"/>
    </location>
</feature>
<comment type="caution">
    <text evidence="9">The sequence shown here is derived from an EMBL/GenBank/DDBJ whole genome shotgun (WGS) entry which is preliminary data.</text>
</comment>
<evidence type="ECO:0000313" key="10">
    <source>
        <dbReference type="Proteomes" id="UP001159364"/>
    </source>
</evidence>
<feature type="region of interest" description="Disordered" evidence="7">
    <location>
        <begin position="330"/>
        <end position="350"/>
    </location>
</feature>
<dbReference type="Pfam" id="PF00892">
    <property type="entry name" value="EamA"/>
    <property type="match status" value="2"/>
</dbReference>
<dbReference type="InterPro" id="IPR037185">
    <property type="entry name" value="EmrE-like"/>
</dbReference>
<feature type="transmembrane region" description="Helical" evidence="6">
    <location>
        <begin position="74"/>
        <end position="97"/>
    </location>
</feature>
<evidence type="ECO:0000256" key="2">
    <source>
        <dbReference type="ARBA" id="ARBA00007635"/>
    </source>
</evidence>
<comment type="similarity">
    <text evidence="2 6">Belongs to the drug/metabolite transporter (DMT) superfamily. Plant drug/metabolite exporter (P-DME) (TC 2.A.7.4) family.</text>
</comment>
<dbReference type="EMBL" id="JAIWQS010000010">
    <property type="protein sequence ID" value="KAJ8753601.1"/>
    <property type="molecule type" value="Genomic_DNA"/>
</dbReference>
<feature type="domain" description="EamA" evidence="8">
    <location>
        <begin position="16"/>
        <end position="153"/>
    </location>
</feature>
<evidence type="ECO:0000256" key="5">
    <source>
        <dbReference type="ARBA" id="ARBA00023136"/>
    </source>
</evidence>
<reference evidence="9 10" key="1">
    <citation type="submission" date="2021-09" db="EMBL/GenBank/DDBJ databases">
        <title>Genomic insights and catalytic innovation underlie evolution of tropane alkaloids biosynthesis.</title>
        <authorList>
            <person name="Wang Y.-J."/>
            <person name="Tian T."/>
            <person name="Huang J.-P."/>
            <person name="Huang S.-X."/>
        </authorList>
    </citation>
    <scope>NUCLEOTIDE SEQUENCE [LARGE SCALE GENOMIC DNA]</scope>
    <source>
        <strain evidence="9">KIB-2018</strain>
        <tissue evidence="9">Leaf</tissue>
    </source>
</reference>
<proteinExistence type="inferred from homology"/>
<feature type="transmembrane region" description="Helical" evidence="6">
    <location>
        <begin position="247"/>
        <end position="270"/>
    </location>
</feature>
<evidence type="ECO:0000256" key="1">
    <source>
        <dbReference type="ARBA" id="ARBA00004141"/>
    </source>
</evidence>
<feature type="transmembrane region" description="Helical" evidence="6">
    <location>
        <begin position="213"/>
        <end position="235"/>
    </location>
</feature>
<accession>A0AAV8SNK9</accession>
<feature type="transmembrane region" description="Helical" evidence="6">
    <location>
        <begin position="7"/>
        <end position="29"/>
    </location>
</feature>
<comment type="subcellular location">
    <subcellularLocation>
        <location evidence="1 6">Membrane</location>
        <topology evidence="1 6">Multi-pass membrane protein</topology>
    </subcellularLocation>
</comment>
<evidence type="ECO:0000259" key="8">
    <source>
        <dbReference type="Pfam" id="PF00892"/>
    </source>
</evidence>
<dbReference type="InterPro" id="IPR000620">
    <property type="entry name" value="EamA_dom"/>
</dbReference>
<dbReference type="GO" id="GO:0016020">
    <property type="term" value="C:membrane"/>
    <property type="evidence" value="ECO:0007669"/>
    <property type="project" value="UniProtKB-SubCell"/>
</dbReference>
<gene>
    <name evidence="9" type="ORF">K2173_022842</name>
</gene>
<dbReference type="AlphaFoldDB" id="A0AAV8SNK9"/>
<evidence type="ECO:0000313" key="9">
    <source>
        <dbReference type="EMBL" id="KAJ8753601.1"/>
    </source>
</evidence>
<organism evidence="9 10">
    <name type="scientific">Erythroxylum novogranatense</name>
    <dbReference type="NCBI Taxonomy" id="1862640"/>
    <lineage>
        <taxon>Eukaryota</taxon>
        <taxon>Viridiplantae</taxon>
        <taxon>Streptophyta</taxon>
        <taxon>Embryophyta</taxon>
        <taxon>Tracheophyta</taxon>
        <taxon>Spermatophyta</taxon>
        <taxon>Magnoliopsida</taxon>
        <taxon>eudicotyledons</taxon>
        <taxon>Gunneridae</taxon>
        <taxon>Pentapetalae</taxon>
        <taxon>rosids</taxon>
        <taxon>fabids</taxon>
        <taxon>Malpighiales</taxon>
        <taxon>Erythroxylaceae</taxon>
        <taxon>Erythroxylum</taxon>
    </lineage>
</organism>
<keyword evidence="3 6" id="KW-0812">Transmembrane</keyword>
<name>A0AAV8SNK9_9ROSI</name>
<evidence type="ECO:0000256" key="4">
    <source>
        <dbReference type="ARBA" id="ARBA00022989"/>
    </source>
</evidence>
<dbReference type="SUPFAM" id="SSF103481">
    <property type="entry name" value="Multidrug resistance efflux transporter EmrE"/>
    <property type="match status" value="2"/>
</dbReference>
<evidence type="ECO:0000256" key="6">
    <source>
        <dbReference type="RuleBase" id="RU363077"/>
    </source>
</evidence>